<name>A0AAV6IWD0_9ERIC</name>
<evidence type="ECO:0000256" key="2">
    <source>
        <dbReference type="ARBA" id="ARBA00022801"/>
    </source>
</evidence>
<evidence type="ECO:0000256" key="4">
    <source>
        <dbReference type="ARBA" id="ARBA00022840"/>
    </source>
</evidence>
<feature type="compositionally biased region" description="Basic residues" evidence="5">
    <location>
        <begin position="9"/>
        <end position="20"/>
    </location>
</feature>
<dbReference type="Proteomes" id="UP000823749">
    <property type="component" value="Chromosome 9"/>
</dbReference>
<feature type="domain" description="DEAD/DEAH-box helicase" evidence="6">
    <location>
        <begin position="241"/>
        <end position="365"/>
    </location>
</feature>
<evidence type="ECO:0000259" key="6">
    <source>
        <dbReference type="Pfam" id="PF00270"/>
    </source>
</evidence>
<dbReference type="InterPro" id="IPR011545">
    <property type="entry name" value="DEAD/DEAH_box_helicase_dom"/>
</dbReference>
<proteinExistence type="predicted"/>
<dbReference type="EMBL" id="JACTNZ010000009">
    <property type="protein sequence ID" value="KAG5533096.1"/>
    <property type="molecule type" value="Genomic_DNA"/>
</dbReference>
<dbReference type="AlphaFoldDB" id="A0AAV6IWD0"/>
<comment type="caution">
    <text evidence="7">The sequence shown here is derived from an EMBL/GenBank/DDBJ whole genome shotgun (WGS) entry which is preliminary data.</text>
</comment>
<evidence type="ECO:0000256" key="3">
    <source>
        <dbReference type="ARBA" id="ARBA00022806"/>
    </source>
</evidence>
<gene>
    <name evidence="7" type="ORF">RHGRI_027357</name>
</gene>
<feature type="region of interest" description="Disordered" evidence="5">
    <location>
        <begin position="1"/>
        <end position="25"/>
    </location>
</feature>
<reference evidence="7" key="1">
    <citation type="submission" date="2020-08" db="EMBL/GenBank/DDBJ databases">
        <title>Plant Genome Project.</title>
        <authorList>
            <person name="Zhang R.-G."/>
        </authorList>
    </citation>
    <scope>NUCLEOTIDE SEQUENCE</scope>
    <source>
        <strain evidence="7">WSP0</strain>
        <tissue evidence="7">Leaf</tissue>
    </source>
</reference>
<dbReference type="GO" id="GO:0005524">
    <property type="term" value="F:ATP binding"/>
    <property type="evidence" value="ECO:0007669"/>
    <property type="project" value="UniProtKB-KW"/>
</dbReference>
<dbReference type="InterPro" id="IPR027417">
    <property type="entry name" value="P-loop_NTPase"/>
</dbReference>
<evidence type="ECO:0000256" key="5">
    <source>
        <dbReference type="SAM" id="MobiDB-lite"/>
    </source>
</evidence>
<dbReference type="GO" id="GO:0003676">
    <property type="term" value="F:nucleic acid binding"/>
    <property type="evidence" value="ECO:0007669"/>
    <property type="project" value="InterPro"/>
</dbReference>
<organism evidence="7 8">
    <name type="scientific">Rhododendron griersonianum</name>
    <dbReference type="NCBI Taxonomy" id="479676"/>
    <lineage>
        <taxon>Eukaryota</taxon>
        <taxon>Viridiplantae</taxon>
        <taxon>Streptophyta</taxon>
        <taxon>Embryophyta</taxon>
        <taxon>Tracheophyta</taxon>
        <taxon>Spermatophyta</taxon>
        <taxon>Magnoliopsida</taxon>
        <taxon>eudicotyledons</taxon>
        <taxon>Gunneridae</taxon>
        <taxon>Pentapetalae</taxon>
        <taxon>asterids</taxon>
        <taxon>Ericales</taxon>
        <taxon>Ericaceae</taxon>
        <taxon>Ericoideae</taxon>
        <taxon>Rhodoreae</taxon>
        <taxon>Rhododendron</taxon>
    </lineage>
</organism>
<evidence type="ECO:0000256" key="1">
    <source>
        <dbReference type="ARBA" id="ARBA00022741"/>
    </source>
</evidence>
<dbReference type="GO" id="GO:0016787">
    <property type="term" value="F:hydrolase activity"/>
    <property type="evidence" value="ECO:0007669"/>
    <property type="project" value="UniProtKB-KW"/>
</dbReference>
<accession>A0AAV6IWD0</accession>
<evidence type="ECO:0000313" key="7">
    <source>
        <dbReference type="EMBL" id="KAG5533096.1"/>
    </source>
</evidence>
<dbReference type="Pfam" id="PF00270">
    <property type="entry name" value="DEAD"/>
    <property type="match status" value="1"/>
</dbReference>
<keyword evidence="3" id="KW-0347">Helicase</keyword>
<dbReference type="PANTHER" id="PTHR47960">
    <property type="entry name" value="DEAD-BOX ATP-DEPENDENT RNA HELICASE 50"/>
    <property type="match status" value="1"/>
</dbReference>
<protein>
    <recommendedName>
        <fullName evidence="6">DEAD/DEAH-box helicase domain-containing protein</fullName>
    </recommendedName>
</protein>
<keyword evidence="2" id="KW-0378">Hydrolase</keyword>
<evidence type="ECO:0000313" key="8">
    <source>
        <dbReference type="Proteomes" id="UP000823749"/>
    </source>
</evidence>
<sequence>MAKGDDALRRKKNKLNRKKQRADVSATVSNRIAAIIAAKKRRLTGKRRNCQGMCFSLPTPENPFNDKYEKRDIKGKETKKPVPSKADCKVAINGNSVASKKGTLGRNHVSTDHHQQQETVKGNNWWDDPTMSLKSINNMGKKNVVKPVKEQDFEQSGCPSKFLALCLNSVQNAMRHNRFSAEEDKPLFIDKWGVEFWKCYSVGKDILETSGACSTTEQIAWIASTATDSIARKEKEGLSLTGPFLLFLVPSQEKAIKVCKFCSGFLNFVRTVCKSLKGHGIHTVSLHTGTSIDHQIHGLKSIEPEFLVSTPERLLELVSLKTIDISGVSVLVVDGLETLIKGGHSDVIKSIRQHISTNPHTVVFSDCSSHASIPLVQNLLCGSIRRLSLNNSISSQGACVLQSIHVCASEEEKILKGIQVLDQACGDQPNLQLSKVLFVVGNESNFNPLVTAIESKGYSVAVNSAPGSEIKNRKRRPAVLISKVEHINTSDFRGFELVIISDFVHSIDDYVQILTRMARHTVSGALHSFLTTENATLIEQLIEILERCGQAVPDAVRNLCHSISMVEDEL</sequence>
<keyword evidence="1" id="KW-0547">Nucleotide-binding</keyword>
<dbReference type="Gene3D" id="3.40.50.300">
    <property type="entry name" value="P-loop containing nucleotide triphosphate hydrolases"/>
    <property type="match status" value="2"/>
</dbReference>
<dbReference type="GO" id="GO:0004386">
    <property type="term" value="F:helicase activity"/>
    <property type="evidence" value="ECO:0007669"/>
    <property type="project" value="UniProtKB-KW"/>
</dbReference>
<feature type="region of interest" description="Disordered" evidence="5">
    <location>
        <begin position="99"/>
        <end position="126"/>
    </location>
</feature>
<dbReference type="SUPFAM" id="SSF52540">
    <property type="entry name" value="P-loop containing nucleoside triphosphate hydrolases"/>
    <property type="match status" value="1"/>
</dbReference>
<keyword evidence="4" id="KW-0067">ATP-binding</keyword>
<keyword evidence="8" id="KW-1185">Reference proteome</keyword>